<keyword evidence="3" id="KW-1185">Reference proteome</keyword>
<protein>
    <submittedName>
        <fullName evidence="2">Solute carrier family 22 member 5 CT1 High-affinity sodium-dependent carnitine cotransporter</fullName>
    </submittedName>
</protein>
<feature type="transmembrane region" description="Helical" evidence="1">
    <location>
        <begin position="20"/>
        <end position="44"/>
    </location>
</feature>
<dbReference type="EMBL" id="RHFK02000006">
    <property type="protein sequence ID" value="TWW75123.1"/>
    <property type="molecule type" value="Genomic_DNA"/>
</dbReference>
<sequence>MKNYEEAIAFLGQWGRFQQVNFFLLCASAVQNGLTVFVVVFMAATPRHHCLIPDGNLTREWISVAIPTESVNGQQELSKCSRYRLDVIQNLSDQGLLPGRDVNVTELERENCLNGWSYSKDLYQSTIVTEVRLNLFF</sequence>
<keyword evidence="1" id="KW-1133">Transmembrane helix</keyword>
<dbReference type="AlphaFoldDB" id="A0A5C6P6K5"/>
<name>A0A5C6P6K5_9TELE</name>
<dbReference type="Proteomes" id="UP000324091">
    <property type="component" value="Chromosome 14"/>
</dbReference>
<reference evidence="2 3" key="1">
    <citation type="submission" date="2019-04" db="EMBL/GenBank/DDBJ databases">
        <title>Chromosome genome assembly for Takifugu flavidus.</title>
        <authorList>
            <person name="Xiao S."/>
        </authorList>
    </citation>
    <scope>NUCLEOTIDE SEQUENCE [LARGE SCALE GENOMIC DNA]</scope>
    <source>
        <strain evidence="2">HTHZ2018</strain>
        <tissue evidence="2">Muscle</tissue>
    </source>
</reference>
<evidence type="ECO:0000256" key="1">
    <source>
        <dbReference type="SAM" id="Phobius"/>
    </source>
</evidence>
<proteinExistence type="predicted"/>
<comment type="caution">
    <text evidence="2">The sequence shown here is derived from an EMBL/GenBank/DDBJ whole genome shotgun (WGS) entry which is preliminary data.</text>
</comment>
<organism evidence="2 3">
    <name type="scientific">Takifugu flavidus</name>
    <name type="common">sansaifugu</name>
    <dbReference type="NCBI Taxonomy" id="433684"/>
    <lineage>
        <taxon>Eukaryota</taxon>
        <taxon>Metazoa</taxon>
        <taxon>Chordata</taxon>
        <taxon>Craniata</taxon>
        <taxon>Vertebrata</taxon>
        <taxon>Euteleostomi</taxon>
        <taxon>Actinopterygii</taxon>
        <taxon>Neopterygii</taxon>
        <taxon>Teleostei</taxon>
        <taxon>Neoteleostei</taxon>
        <taxon>Acanthomorphata</taxon>
        <taxon>Eupercaria</taxon>
        <taxon>Tetraodontiformes</taxon>
        <taxon>Tetradontoidea</taxon>
        <taxon>Tetraodontidae</taxon>
        <taxon>Takifugu</taxon>
    </lineage>
</organism>
<keyword evidence="1" id="KW-0472">Membrane</keyword>
<gene>
    <name evidence="2" type="ORF">D4764_14G0011260</name>
</gene>
<keyword evidence="1" id="KW-0812">Transmembrane</keyword>
<evidence type="ECO:0000313" key="3">
    <source>
        <dbReference type="Proteomes" id="UP000324091"/>
    </source>
</evidence>
<evidence type="ECO:0000313" key="2">
    <source>
        <dbReference type="EMBL" id="TWW75123.1"/>
    </source>
</evidence>
<accession>A0A5C6P6K5</accession>